<feature type="domain" description="Tubulin/FtsZ GTPase" evidence="8">
    <location>
        <begin position="12"/>
        <end position="204"/>
    </location>
</feature>
<dbReference type="GO" id="GO:0003924">
    <property type="term" value="F:GTPase activity"/>
    <property type="evidence" value="ECO:0007669"/>
    <property type="project" value="UniProtKB-UniRule"/>
</dbReference>
<keyword evidence="4 6" id="KW-0131">Cell cycle</keyword>
<evidence type="ECO:0000313" key="10">
    <source>
        <dbReference type="EMBL" id="PZR12653.1"/>
    </source>
</evidence>
<dbReference type="InterPro" id="IPR008280">
    <property type="entry name" value="Tub_FtsZ_C"/>
</dbReference>
<dbReference type="PRINTS" id="PR00423">
    <property type="entry name" value="CELLDVISFTSZ"/>
</dbReference>
<keyword evidence="3 4" id="KW-0342">GTP-binding</keyword>
<dbReference type="InterPro" id="IPR003008">
    <property type="entry name" value="Tubulin_FtsZ_GTPase"/>
</dbReference>
<dbReference type="GO" id="GO:0043093">
    <property type="term" value="P:FtsZ-dependent cytokinesis"/>
    <property type="evidence" value="ECO:0007669"/>
    <property type="project" value="UniProtKB-UniRule"/>
</dbReference>
<dbReference type="PANTHER" id="PTHR30314">
    <property type="entry name" value="CELL DIVISION PROTEIN FTSZ-RELATED"/>
    <property type="match status" value="1"/>
</dbReference>
<dbReference type="GO" id="GO:0000917">
    <property type="term" value="P:division septum assembly"/>
    <property type="evidence" value="ECO:0007669"/>
    <property type="project" value="UniProtKB-KW"/>
</dbReference>
<evidence type="ECO:0000256" key="7">
    <source>
        <dbReference type="SAM" id="MobiDB-lite"/>
    </source>
</evidence>
<dbReference type="SUPFAM" id="SSF55307">
    <property type="entry name" value="Tubulin C-terminal domain-like"/>
    <property type="match status" value="1"/>
</dbReference>
<proteinExistence type="inferred from homology"/>
<dbReference type="InterPro" id="IPR018316">
    <property type="entry name" value="Tubulin/FtsZ_2-layer-sand-dom"/>
</dbReference>
<dbReference type="GO" id="GO:0032153">
    <property type="term" value="C:cell division site"/>
    <property type="evidence" value="ECO:0007669"/>
    <property type="project" value="UniProtKB-UniRule"/>
</dbReference>
<dbReference type="Pfam" id="PF12327">
    <property type="entry name" value="FtsZ_C"/>
    <property type="match status" value="1"/>
</dbReference>
<dbReference type="NCBIfam" id="TIGR00065">
    <property type="entry name" value="ftsZ"/>
    <property type="match status" value="1"/>
</dbReference>
<evidence type="ECO:0000313" key="11">
    <source>
        <dbReference type="Proteomes" id="UP000249061"/>
    </source>
</evidence>
<comment type="subcellular location">
    <subcellularLocation>
        <location evidence="4">Cytoplasm</location>
    </subcellularLocation>
    <text evidence="4">Assembles at midcell at the inner surface of the cytoplasmic membrane.</text>
</comment>
<feature type="binding site" evidence="4">
    <location>
        <position position="138"/>
    </location>
    <ligand>
        <name>GTP</name>
        <dbReference type="ChEBI" id="CHEBI:37565"/>
    </ligand>
</feature>
<comment type="caution">
    <text evidence="10">The sequence shown here is derived from an EMBL/GenBank/DDBJ whole genome shotgun (WGS) entry which is preliminary data.</text>
</comment>
<dbReference type="CDD" id="cd02201">
    <property type="entry name" value="FtsZ_type1"/>
    <property type="match status" value="1"/>
</dbReference>
<feature type="binding site" evidence="4">
    <location>
        <begin position="20"/>
        <end position="24"/>
    </location>
    <ligand>
        <name>GTP</name>
        <dbReference type="ChEBI" id="CHEBI:37565"/>
    </ligand>
</feature>
<feature type="binding site" evidence="4">
    <location>
        <position position="186"/>
    </location>
    <ligand>
        <name>GTP</name>
        <dbReference type="ChEBI" id="CHEBI:37565"/>
    </ligand>
</feature>
<sequence>MDQFEQSKQAAKIRVVGVGGAGCNAVNTMIASGLERVDFIALNTDVQALAANKAPVRMQIGKELTRGLGAGANPEMGRQAATESREDIARLLEGADMVFVTAGMGGGTGTGAAPVVADIARELGALTVGVVTKPFMFEGNRRRKAAEQGLQELKAAVDTLITIPNQRLLTMSAEPLPLLDSFRKADEVLLHAVQGISDLIQYHGYINVDFADVKTIMGEQGLALMGTGRASGEKRALRAMEQAISSPLLEDVSIDGARGLLINITAGRDITLQEINEAICIAQDSADPEANIIFGSLVDEGANDEVKITVIATGFVSREVAPRRVAAVEAPRPQQQSLLRSSPSITAAPAMPVSVVAPSLNSPSEIASLVPGRSSPTPAPTRSLSGEHRVSPPTRLTSARDVNLDDEQYDIPTFLRRQGHTEMP</sequence>
<organism evidence="10 11">
    <name type="scientific">Archangium gephyra</name>
    <dbReference type="NCBI Taxonomy" id="48"/>
    <lineage>
        <taxon>Bacteria</taxon>
        <taxon>Pseudomonadati</taxon>
        <taxon>Myxococcota</taxon>
        <taxon>Myxococcia</taxon>
        <taxon>Myxococcales</taxon>
        <taxon>Cystobacterineae</taxon>
        <taxon>Archangiaceae</taxon>
        <taxon>Archangium</taxon>
    </lineage>
</organism>
<feature type="compositionally biased region" description="Polar residues" evidence="7">
    <location>
        <begin position="374"/>
        <end position="384"/>
    </location>
</feature>
<evidence type="ECO:0000256" key="4">
    <source>
        <dbReference type="HAMAP-Rule" id="MF_00909"/>
    </source>
</evidence>
<feature type="binding site" evidence="4">
    <location>
        <begin position="107"/>
        <end position="109"/>
    </location>
    <ligand>
        <name>GTP</name>
        <dbReference type="ChEBI" id="CHEBI:37565"/>
    </ligand>
</feature>
<evidence type="ECO:0000256" key="3">
    <source>
        <dbReference type="ARBA" id="ARBA00023134"/>
    </source>
</evidence>
<keyword evidence="2 4" id="KW-0547">Nucleotide-binding</keyword>
<feature type="region of interest" description="Disordered" evidence="7">
    <location>
        <begin position="366"/>
        <end position="424"/>
    </location>
</feature>
<feature type="binding site" evidence="4">
    <location>
        <position position="142"/>
    </location>
    <ligand>
        <name>GTP</name>
        <dbReference type="ChEBI" id="CHEBI:37565"/>
    </ligand>
</feature>
<evidence type="ECO:0000256" key="2">
    <source>
        <dbReference type="ARBA" id="ARBA00022741"/>
    </source>
</evidence>
<keyword evidence="4 6" id="KW-0717">Septation</keyword>
<reference evidence="10 11" key="1">
    <citation type="submission" date="2017-08" db="EMBL/GenBank/DDBJ databases">
        <title>Infants hospitalized years apart are colonized by the same room-sourced microbial strains.</title>
        <authorList>
            <person name="Brooks B."/>
            <person name="Olm M.R."/>
            <person name="Firek B.A."/>
            <person name="Baker R."/>
            <person name="Thomas B.C."/>
            <person name="Morowitz M.J."/>
            <person name="Banfield J.F."/>
        </authorList>
    </citation>
    <scope>NUCLEOTIDE SEQUENCE [LARGE SCALE GENOMIC DNA]</scope>
    <source>
        <strain evidence="10">S2_003_000_R2_14</strain>
    </source>
</reference>
<evidence type="ECO:0000256" key="1">
    <source>
        <dbReference type="ARBA" id="ARBA00009690"/>
    </source>
</evidence>
<protein>
    <recommendedName>
        <fullName evidence="4 5">Cell division protein FtsZ</fullName>
    </recommendedName>
</protein>
<dbReference type="Proteomes" id="UP000249061">
    <property type="component" value="Unassembled WGS sequence"/>
</dbReference>
<dbReference type="InterPro" id="IPR024757">
    <property type="entry name" value="FtsZ_C"/>
</dbReference>
<dbReference type="EMBL" id="QFQP01000011">
    <property type="protein sequence ID" value="PZR12653.1"/>
    <property type="molecule type" value="Genomic_DNA"/>
</dbReference>
<evidence type="ECO:0000256" key="5">
    <source>
        <dbReference type="NCBIfam" id="TIGR00065"/>
    </source>
</evidence>
<evidence type="ECO:0000256" key="6">
    <source>
        <dbReference type="RuleBase" id="RU000631"/>
    </source>
</evidence>
<evidence type="ECO:0000259" key="9">
    <source>
        <dbReference type="SMART" id="SM00865"/>
    </source>
</evidence>
<dbReference type="GO" id="GO:0005737">
    <property type="term" value="C:cytoplasm"/>
    <property type="evidence" value="ECO:0007669"/>
    <property type="project" value="UniProtKB-SubCell"/>
</dbReference>
<feature type="domain" description="Tubulin/FtsZ 2-layer sandwich" evidence="9">
    <location>
        <begin position="206"/>
        <end position="324"/>
    </location>
</feature>
<dbReference type="InterPro" id="IPR036525">
    <property type="entry name" value="Tubulin/FtsZ_GTPase_sf"/>
</dbReference>
<accession>A0A2W5THB1</accession>
<dbReference type="SMART" id="SM00865">
    <property type="entry name" value="Tubulin_C"/>
    <property type="match status" value="1"/>
</dbReference>
<comment type="similarity">
    <text evidence="1 4 6">Belongs to the FtsZ family.</text>
</comment>
<evidence type="ECO:0000259" key="8">
    <source>
        <dbReference type="SMART" id="SM00864"/>
    </source>
</evidence>
<dbReference type="HAMAP" id="MF_00909">
    <property type="entry name" value="FtsZ"/>
    <property type="match status" value="1"/>
</dbReference>
<gene>
    <name evidence="4" type="primary">ftsZ</name>
    <name evidence="10" type="ORF">DI536_13790</name>
</gene>
<dbReference type="Pfam" id="PF00091">
    <property type="entry name" value="Tubulin"/>
    <property type="match status" value="1"/>
</dbReference>
<dbReference type="FunFam" id="3.40.50.1440:FF:000001">
    <property type="entry name" value="Cell division protein FtsZ"/>
    <property type="match status" value="1"/>
</dbReference>
<dbReference type="GO" id="GO:0051258">
    <property type="term" value="P:protein polymerization"/>
    <property type="evidence" value="ECO:0007669"/>
    <property type="project" value="UniProtKB-UniRule"/>
</dbReference>
<comment type="function">
    <text evidence="4 6">Essential cell division protein that forms a contractile ring structure (Z ring) at the future cell division site. The regulation of the ring assembly controls the timing and the location of cell division. One of the functions of the FtsZ ring is to recruit other cell division proteins to the septum to produce a new cell wall between the dividing cells. Binds GTP and shows GTPase activity.</text>
</comment>
<dbReference type="InterPro" id="IPR000158">
    <property type="entry name" value="Cell_div_FtsZ"/>
</dbReference>
<dbReference type="PROSITE" id="PS01135">
    <property type="entry name" value="FTSZ_2"/>
    <property type="match status" value="1"/>
</dbReference>
<dbReference type="Gene3D" id="3.30.1330.20">
    <property type="entry name" value="Tubulin/FtsZ, C-terminal domain"/>
    <property type="match status" value="1"/>
</dbReference>
<name>A0A2W5THB1_9BACT</name>
<comment type="subunit">
    <text evidence="4">Homodimer. Polymerizes to form a dynamic ring structure in a strictly GTP-dependent manner. Interacts directly with several other division proteins.</text>
</comment>
<dbReference type="SUPFAM" id="SSF52490">
    <property type="entry name" value="Tubulin nucleotide-binding domain-like"/>
    <property type="match status" value="1"/>
</dbReference>
<keyword evidence="4" id="KW-0963">Cytoplasm</keyword>
<keyword evidence="4 6" id="KW-0132">Cell division</keyword>
<dbReference type="InterPro" id="IPR020805">
    <property type="entry name" value="Cell_div_FtsZ_CS"/>
</dbReference>
<dbReference type="InterPro" id="IPR037103">
    <property type="entry name" value="Tubulin/FtsZ-like_C"/>
</dbReference>
<dbReference type="Gene3D" id="3.40.50.1440">
    <property type="entry name" value="Tubulin/FtsZ, GTPase domain"/>
    <property type="match status" value="1"/>
</dbReference>
<dbReference type="SMART" id="SM00864">
    <property type="entry name" value="Tubulin"/>
    <property type="match status" value="1"/>
</dbReference>
<dbReference type="AlphaFoldDB" id="A0A2W5THB1"/>
<dbReference type="InterPro" id="IPR045061">
    <property type="entry name" value="FtsZ/CetZ"/>
</dbReference>
<dbReference type="GO" id="GO:0005525">
    <property type="term" value="F:GTP binding"/>
    <property type="evidence" value="ECO:0007669"/>
    <property type="project" value="UniProtKB-UniRule"/>
</dbReference>
<dbReference type="PROSITE" id="PS01134">
    <property type="entry name" value="FTSZ_1"/>
    <property type="match status" value="1"/>
</dbReference>
<dbReference type="PANTHER" id="PTHR30314:SF3">
    <property type="entry name" value="MITOCHONDRIAL DIVISION PROTEIN FSZA"/>
    <property type="match status" value="1"/>
</dbReference>